<feature type="coiled-coil region" evidence="8">
    <location>
        <begin position="176"/>
        <end position="221"/>
    </location>
</feature>
<comment type="subcellular location">
    <subcellularLocation>
        <location evidence="1">Cytoplasm</location>
    </subcellularLocation>
</comment>
<evidence type="ECO:0000256" key="2">
    <source>
        <dbReference type="ARBA" id="ARBA00022490"/>
    </source>
</evidence>
<dbReference type="InterPro" id="IPR051301">
    <property type="entry name" value="Optineurin/NFkB_EssMod"/>
</dbReference>
<dbReference type="Pfam" id="PF16516">
    <property type="entry name" value="CC2-LZ"/>
    <property type="match status" value="1"/>
</dbReference>
<evidence type="ECO:0000259" key="10">
    <source>
        <dbReference type="PROSITE" id="PS51801"/>
    </source>
</evidence>
<evidence type="ECO:0000313" key="11">
    <source>
        <dbReference type="EMBL" id="JAI16427.1"/>
    </source>
</evidence>
<evidence type="ECO:0000256" key="3">
    <source>
        <dbReference type="ARBA" id="ARBA00022723"/>
    </source>
</evidence>
<organism evidence="11">
    <name type="scientific">Tabanus bromius</name>
    <name type="common">Band-eyed brown horse fly</name>
    <dbReference type="NCBI Taxonomy" id="304241"/>
    <lineage>
        <taxon>Eukaryota</taxon>
        <taxon>Metazoa</taxon>
        <taxon>Ecdysozoa</taxon>
        <taxon>Arthropoda</taxon>
        <taxon>Hexapoda</taxon>
        <taxon>Insecta</taxon>
        <taxon>Pterygota</taxon>
        <taxon>Neoptera</taxon>
        <taxon>Endopterygota</taxon>
        <taxon>Diptera</taxon>
        <taxon>Brachycera</taxon>
        <taxon>Tabanomorpha</taxon>
        <taxon>Tabanoidea</taxon>
        <taxon>Tabanidae</taxon>
        <taxon>Tabanus</taxon>
    </lineage>
</organism>
<evidence type="ECO:0000256" key="1">
    <source>
        <dbReference type="ARBA" id="ARBA00004496"/>
    </source>
</evidence>
<evidence type="ECO:0000256" key="5">
    <source>
        <dbReference type="ARBA" id="ARBA00022833"/>
    </source>
</evidence>
<sequence>MSEEESFVILGSSPTPSMEAYTSIESRKDGPESLIEKDTITESQSQSIAAPKVESKSLERSENKAPELDCIKTSPVTSKKDVIVPQMSAATFVTPKSSLAANFILGEISSDVLKSSIYTQFPSLCAADISAEDSLKLQAVMMEYTELKSHLAATNATMRRHFAIISQWREDNLAHKEQQKKEIENCRELISNLQKENLTLKEELNNKIENIALTDEVLRKENEELVKAVSEKTSLIGNMRAQIEMLDKQQMPSFDFINKADEKGLLGTSTGSNKSSDVMNMKHLKEKLSEIAAQNLDLQDMKKVYVDEINCLKVNLVAAEELLKKQRVEIDTLKLKNKEMDELFKSYEEDKNAMKEEVALLREQLNTYRRDFDAERVAREELVSKNRKLLDDLRIIQKRNQELLEEADNRIVPHKNSREKPSNYSSSAPKPERSVSERTFSPRQPAQTRYSEEQKYSRNNYVCPLCNASYRELATLQDHVQECIDKVI</sequence>
<dbReference type="AlphaFoldDB" id="A0A0K8TPU5"/>
<feature type="domain" description="CCHC NOA-type" evidence="10">
    <location>
        <begin position="455"/>
        <end position="485"/>
    </location>
</feature>
<feature type="region of interest" description="Disordered" evidence="9">
    <location>
        <begin position="407"/>
        <end position="454"/>
    </location>
</feature>
<dbReference type="InterPro" id="IPR034735">
    <property type="entry name" value="NEMO_ZF"/>
</dbReference>
<dbReference type="GO" id="GO:0005634">
    <property type="term" value="C:nucleus"/>
    <property type="evidence" value="ECO:0007669"/>
    <property type="project" value="TreeGrafter"/>
</dbReference>
<keyword evidence="4 7" id="KW-0863">Zinc-finger</keyword>
<feature type="compositionally biased region" description="Polar residues" evidence="9">
    <location>
        <begin position="437"/>
        <end position="449"/>
    </location>
</feature>
<evidence type="ECO:0000256" key="8">
    <source>
        <dbReference type="SAM" id="Coils"/>
    </source>
</evidence>
<feature type="compositionally biased region" description="Basic and acidic residues" evidence="9">
    <location>
        <begin position="53"/>
        <end position="64"/>
    </location>
</feature>
<dbReference type="GO" id="GO:0043122">
    <property type="term" value="P:regulation of canonical NF-kappaB signal transduction"/>
    <property type="evidence" value="ECO:0007669"/>
    <property type="project" value="TreeGrafter"/>
</dbReference>
<dbReference type="PROSITE" id="PS51801">
    <property type="entry name" value="ZF_CCHC_NOA"/>
    <property type="match status" value="1"/>
</dbReference>
<feature type="coiled-coil region" evidence="8">
    <location>
        <begin position="281"/>
        <end position="406"/>
    </location>
</feature>
<reference evidence="11" key="1">
    <citation type="journal article" date="2015" name="Insect Biochem. Mol. Biol.">
        <title>An insight into the sialome of the horse fly, Tabanus bromius.</title>
        <authorList>
            <person name="Ribeiro J.M."/>
            <person name="Kazimirova M."/>
            <person name="Takac P."/>
            <person name="Andersen J.F."/>
            <person name="Francischetti I.M."/>
        </authorList>
    </citation>
    <scope>NUCLEOTIDE SEQUENCE</scope>
</reference>
<feature type="compositionally biased region" description="Basic and acidic residues" evidence="9">
    <location>
        <begin position="25"/>
        <end position="40"/>
    </location>
</feature>
<dbReference type="Gene3D" id="1.20.5.990">
    <property type="entry name" value="Nemo cc2-lz domain - 1d5 darpin complex"/>
    <property type="match status" value="1"/>
</dbReference>
<evidence type="ECO:0000256" key="6">
    <source>
        <dbReference type="ARBA" id="ARBA00023054"/>
    </source>
</evidence>
<feature type="compositionally biased region" description="Basic and acidic residues" evidence="9">
    <location>
        <begin position="407"/>
        <end position="421"/>
    </location>
</feature>
<evidence type="ECO:0000256" key="7">
    <source>
        <dbReference type="PROSITE-ProRule" id="PRU01142"/>
    </source>
</evidence>
<protein>
    <submittedName>
        <fullName evidence="11">Putative polyubiquitin binding domain of nemo</fullName>
    </submittedName>
</protein>
<dbReference type="PANTHER" id="PTHR31553:SF1">
    <property type="entry name" value="NF-KAPPA-B ESSENTIAL MODULATOR"/>
    <property type="match status" value="1"/>
</dbReference>
<keyword evidence="5" id="KW-0862">Zinc</keyword>
<dbReference type="GO" id="GO:0070530">
    <property type="term" value="F:K63-linked polyubiquitin modification-dependent protein binding"/>
    <property type="evidence" value="ECO:0007669"/>
    <property type="project" value="InterPro"/>
</dbReference>
<keyword evidence="6 8" id="KW-0175">Coiled coil</keyword>
<proteinExistence type="evidence at transcript level"/>
<feature type="region of interest" description="Disordered" evidence="9">
    <location>
        <begin position="1"/>
        <end position="64"/>
    </location>
</feature>
<evidence type="ECO:0000256" key="4">
    <source>
        <dbReference type="ARBA" id="ARBA00022771"/>
    </source>
</evidence>
<dbReference type="EMBL" id="GDAI01001176">
    <property type="protein sequence ID" value="JAI16427.1"/>
    <property type="molecule type" value="mRNA"/>
</dbReference>
<evidence type="ECO:0000256" key="9">
    <source>
        <dbReference type="SAM" id="MobiDB-lite"/>
    </source>
</evidence>
<keyword evidence="2" id="KW-0963">Cytoplasm</keyword>
<dbReference type="GO" id="GO:0008270">
    <property type="term" value="F:zinc ion binding"/>
    <property type="evidence" value="ECO:0007669"/>
    <property type="project" value="UniProtKB-KW"/>
</dbReference>
<dbReference type="GO" id="GO:0005737">
    <property type="term" value="C:cytoplasm"/>
    <property type="evidence" value="ECO:0007669"/>
    <property type="project" value="UniProtKB-SubCell"/>
</dbReference>
<keyword evidence="3" id="KW-0479">Metal-binding</keyword>
<accession>A0A0K8TPU5</accession>
<dbReference type="InterPro" id="IPR032419">
    <property type="entry name" value="CC2-LZ_dom"/>
</dbReference>
<name>A0A0K8TPU5_TABBR</name>
<dbReference type="PANTHER" id="PTHR31553">
    <property type="entry name" value="NF-KAPPA-B ESSENTIAL MODULATOR"/>
    <property type="match status" value="1"/>
</dbReference>